<keyword evidence="1" id="KW-0472">Membrane</keyword>
<keyword evidence="1" id="KW-1133">Transmembrane helix</keyword>
<dbReference type="OrthoDB" id="6504775at2"/>
<name>A0A2L1UN55_9GAMM</name>
<gene>
    <name evidence="2" type="ORF">BV494_05250</name>
</gene>
<sequence>MLSAIRFFLKSILAIIILIVISVILFIFFLYFMLIYTLDGKVYKRSNVFDYYLLTPKLFRDAPDISKNILYYTRADDNYGFTQERVTWENVGDIMVAKKKVENFLSENGIKNGELNSMGETYSIVLDGDDITLVLITCTRYC</sequence>
<proteinExistence type="predicted"/>
<keyword evidence="3" id="KW-1185">Reference proteome</keyword>
<keyword evidence="1" id="KW-0812">Transmembrane</keyword>
<accession>A0A2L1UN55</accession>
<evidence type="ECO:0000256" key="1">
    <source>
        <dbReference type="SAM" id="Phobius"/>
    </source>
</evidence>
<evidence type="ECO:0000313" key="2">
    <source>
        <dbReference type="EMBL" id="AVF34370.1"/>
    </source>
</evidence>
<reference evidence="3" key="1">
    <citation type="submission" date="2017-01" db="EMBL/GenBank/DDBJ databases">
        <title>Genome sequence of Rouxiella sp. ERMR1:05.</title>
        <authorList>
            <person name="Kumar R."/>
            <person name="Singh D."/>
            <person name="Kumar S."/>
        </authorList>
    </citation>
    <scope>NUCLEOTIDE SEQUENCE [LARGE SCALE GENOMIC DNA]</scope>
    <source>
        <strain evidence="3">ERMR1:05</strain>
    </source>
</reference>
<feature type="transmembrane region" description="Helical" evidence="1">
    <location>
        <begin position="12"/>
        <end position="36"/>
    </location>
</feature>
<dbReference type="RefSeq" id="WP_104921899.1">
    <property type="nucleotide sequence ID" value="NZ_CP019062.1"/>
</dbReference>
<protein>
    <submittedName>
        <fullName evidence="2">Uncharacterized protein</fullName>
    </submittedName>
</protein>
<dbReference type="KEGG" id="rox:BV494_05250"/>
<evidence type="ECO:0000313" key="3">
    <source>
        <dbReference type="Proteomes" id="UP000239197"/>
    </source>
</evidence>
<organism evidence="2 3">
    <name type="scientific">Rahnella sikkimica</name>
    <dbReference type="NCBI Taxonomy" id="1805933"/>
    <lineage>
        <taxon>Bacteria</taxon>
        <taxon>Pseudomonadati</taxon>
        <taxon>Pseudomonadota</taxon>
        <taxon>Gammaproteobacteria</taxon>
        <taxon>Enterobacterales</taxon>
        <taxon>Yersiniaceae</taxon>
        <taxon>Rahnella</taxon>
    </lineage>
</organism>
<dbReference type="Proteomes" id="UP000239197">
    <property type="component" value="Chromosome"/>
</dbReference>
<dbReference type="EMBL" id="CP019062">
    <property type="protein sequence ID" value="AVF34370.1"/>
    <property type="molecule type" value="Genomic_DNA"/>
</dbReference>
<dbReference type="AlphaFoldDB" id="A0A2L1UN55"/>